<dbReference type="Gene3D" id="2.40.50.1010">
    <property type="match status" value="1"/>
</dbReference>
<dbReference type="Pfam" id="PF13414">
    <property type="entry name" value="TPR_11"/>
    <property type="match status" value="1"/>
</dbReference>
<dbReference type="PANTHER" id="PTHR30008">
    <property type="entry name" value="EXODEOXYRIBONUCLEASE 7 LARGE SUBUNIT"/>
    <property type="match status" value="1"/>
</dbReference>
<protein>
    <recommendedName>
        <fullName evidence="5">Exodeoxyribonuclease 7 large subunit</fullName>
        <ecNumber evidence="5">3.1.11.6</ecNumber>
    </recommendedName>
    <alternativeName>
        <fullName evidence="5">Exodeoxyribonuclease VII large subunit</fullName>
        <shortName evidence="5">Exonuclease VII large subunit</shortName>
    </alternativeName>
</protein>
<dbReference type="PATRIC" id="fig|469607.3.peg.1361"/>
<feature type="repeat" description="TPR" evidence="6">
    <location>
        <begin position="540"/>
        <end position="573"/>
    </location>
</feature>
<feature type="domain" description="Exonuclease VII large subunit C-terminal" evidence="8">
    <location>
        <begin position="124"/>
        <end position="294"/>
    </location>
</feature>
<feature type="region of interest" description="Disordered" evidence="7">
    <location>
        <begin position="421"/>
        <end position="464"/>
    </location>
</feature>
<comment type="function">
    <text evidence="5">Bidirectionally degrades single-stranded DNA into large acid-insoluble oligonucleotides, which are then degraded further into small acid-soluble oligonucleotides.</text>
</comment>
<evidence type="ECO:0000313" key="10">
    <source>
        <dbReference type="EMBL" id="AGM23804.1"/>
    </source>
</evidence>
<proteinExistence type="inferred from homology"/>
<dbReference type="InterPro" id="IPR025824">
    <property type="entry name" value="OB-fold_nuc-bd_dom"/>
</dbReference>
<feature type="compositionally biased region" description="Basic and acidic residues" evidence="7">
    <location>
        <begin position="421"/>
        <end position="430"/>
    </location>
</feature>
<sequence length="656" mass="75087">MEKIYSVSEFNRMVKSYIDDIDDFQEFFIEGEISNITYYKSGHLYFSIKDSKSQIKCAAFNYKLKRIPEDLKEGDLIKLFGDVGFYEVRGEFQVLVRYVEKQNTLGSLYAKLEKVKEKLSELGYFDEKHKRDLPKFPKNIGVVTALTGAALQDIIKTTRKRFNSINIYIYPAKVQGIGAEQEIIKGIETLNKIEEIDFIIAGRGGGSIEDLWAFNEEEVAMAFFNSKKPIISAVGHEIDFLLSDLTADKRAATPTQAIELSVPEKENLLQDLKAREIYITKLLKSYVDNMKRELLLRVENYHLKNFPNTINNLRESIVEKEIQLKEIMESFLAQKRNIFETKIDKISVLNPINTLKRGYTVSQIKNKRIDVLDDIEINDEMVTILKDGKVISIVKEKIYEKILISLFLIISVIGLSESERETGITAERNETPVTQTETSTSTESGTDDGGETVENPEQQKTTAGFYEYRPQSLIQLDEQMKSAGRGSVGQLNARYEHELNAYLEMYSYDSDRIFYLANEYMLLNNYSRANKIFLKDNKDIKNVFGAATTYRFMGQNENAIQKYTQAISMNPNFAESYLGRGLANRNLDNYDSAVNDLQTYISKTGAHDGYVALADVYFKMGKNKEAYNIASQGLVKYRDSRILRVLANNILKNKID</sequence>
<dbReference type="GO" id="GO:0003676">
    <property type="term" value="F:nucleic acid binding"/>
    <property type="evidence" value="ECO:0007669"/>
    <property type="project" value="InterPro"/>
</dbReference>
<dbReference type="InterPro" id="IPR019734">
    <property type="entry name" value="TPR_rpt"/>
</dbReference>
<dbReference type="Pfam" id="PF13742">
    <property type="entry name" value="tRNA_anti_2"/>
    <property type="match status" value="1"/>
</dbReference>
<dbReference type="CDD" id="cd04489">
    <property type="entry name" value="ExoVII_LU_OBF"/>
    <property type="match status" value="1"/>
</dbReference>
<dbReference type="Gene3D" id="1.25.40.10">
    <property type="entry name" value="Tetratricopeptide repeat domain"/>
    <property type="match status" value="1"/>
</dbReference>
<gene>
    <name evidence="5" type="primary">xseA</name>
    <name evidence="10" type="ORF">HMPREF0409_02216</name>
</gene>
<evidence type="ECO:0000256" key="2">
    <source>
        <dbReference type="ARBA" id="ARBA00022722"/>
    </source>
</evidence>
<dbReference type="EMBL" id="CP003723">
    <property type="protein sequence ID" value="AGM23804.1"/>
    <property type="molecule type" value="Genomic_DNA"/>
</dbReference>
<keyword evidence="1 5" id="KW-0963">Cytoplasm</keyword>
<keyword evidence="2 5" id="KW-0540">Nuclease</keyword>
<comment type="catalytic activity">
    <reaction evidence="5">
        <text>Exonucleolytic cleavage in either 5'- to 3'- or 3'- to 5'-direction to yield nucleoside 5'-phosphates.</text>
        <dbReference type="EC" id="3.1.11.6"/>
    </reaction>
</comment>
<name>R9RCA8_9FUSO</name>
<dbReference type="HAMAP" id="MF_00378">
    <property type="entry name" value="Exonuc_7_L"/>
    <property type="match status" value="1"/>
</dbReference>
<evidence type="ECO:0000259" key="9">
    <source>
        <dbReference type="Pfam" id="PF13742"/>
    </source>
</evidence>
<evidence type="ECO:0000259" key="8">
    <source>
        <dbReference type="Pfam" id="PF02601"/>
    </source>
</evidence>
<keyword evidence="6" id="KW-0802">TPR repeat</keyword>
<dbReference type="GO" id="GO:0006308">
    <property type="term" value="P:DNA catabolic process"/>
    <property type="evidence" value="ECO:0007669"/>
    <property type="project" value="UniProtKB-UniRule"/>
</dbReference>
<feature type="domain" description="OB-fold nucleic acid binding" evidence="9">
    <location>
        <begin position="5"/>
        <end position="99"/>
    </location>
</feature>
<evidence type="ECO:0000256" key="5">
    <source>
        <dbReference type="HAMAP-Rule" id="MF_00378"/>
    </source>
</evidence>
<evidence type="ECO:0000256" key="7">
    <source>
        <dbReference type="SAM" id="MobiDB-lite"/>
    </source>
</evidence>
<dbReference type="GO" id="GO:0009318">
    <property type="term" value="C:exodeoxyribonuclease VII complex"/>
    <property type="evidence" value="ECO:0007669"/>
    <property type="project" value="UniProtKB-UniRule"/>
</dbReference>
<dbReference type="Pfam" id="PF02601">
    <property type="entry name" value="Exonuc_VII_L"/>
    <property type="match status" value="1"/>
</dbReference>
<reference evidence="10 11" key="1">
    <citation type="submission" date="2012-07" db="EMBL/GenBank/DDBJ databases">
        <title>The Genome Sequence of Fusobacterium sp. 4_8.</title>
        <authorList>
            <consortium name="The Broad Institute Genome Sequencing Platform"/>
            <person name="Earl A."/>
            <person name="Ward D."/>
            <person name="Feldgarden M."/>
            <person name="Gevers D."/>
            <person name="Sibley C.D."/>
            <person name="White A.P."/>
            <person name="Crowley S."/>
            <person name="Surette M."/>
            <person name="Strauss J.C."/>
            <person name="Ambrose C.E."/>
            <person name="Allen-Vercoe E."/>
            <person name="Walker B."/>
            <person name="Young S.K."/>
            <person name="Zeng Q."/>
            <person name="Gargeya S."/>
            <person name="Fitzgerald M."/>
            <person name="Haas B."/>
            <person name="Abouelleil A."/>
            <person name="Alvarado L."/>
            <person name="Arachchi H.M."/>
            <person name="Berlin A.M."/>
            <person name="Chapman S.B."/>
            <person name="Goldberg J."/>
            <person name="Griggs A."/>
            <person name="Gujja S."/>
            <person name="Hansen M."/>
            <person name="Howarth C."/>
            <person name="Imamovic A."/>
            <person name="Larimer J."/>
            <person name="McCowen C."/>
            <person name="Montmayeur A."/>
            <person name="Murphy C."/>
            <person name="Neiman D."/>
            <person name="Pearson M."/>
            <person name="Priest M."/>
            <person name="Roberts A."/>
            <person name="Saif S."/>
            <person name="Shea T."/>
            <person name="Sisk P."/>
            <person name="Sykes S."/>
            <person name="Wortman J."/>
            <person name="Nusbaum C."/>
            <person name="Birren B."/>
        </authorList>
    </citation>
    <scope>NUCLEOTIDE SEQUENCE [LARGE SCALE GENOMIC DNA]</scope>
    <source>
        <strain evidence="10 11">4_8</strain>
    </source>
</reference>
<evidence type="ECO:0000256" key="6">
    <source>
        <dbReference type="PROSITE-ProRule" id="PRU00339"/>
    </source>
</evidence>
<evidence type="ECO:0000256" key="1">
    <source>
        <dbReference type="ARBA" id="ARBA00022490"/>
    </source>
</evidence>
<evidence type="ECO:0000256" key="4">
    <source>
        <dbReference type="ARBA" id="ARBA00022839"/>
    </source>
</evidence>
<dbReference type="SMART" id="SM00028">
    <property type="entry name" value="TPR"/>
    <property type="match status" value="3"/>
</dbReference>
<keyword evidence="3 5" id="KW-0378">Hydrolase</keyword>
<dbReference type="InterPro" id="IPR020579">
    <property type="entry name" value="Exonuc_VII_lsu_C"/>
</dbReference>
<keyword evidence="4 5" id="KW-0269">Exonuclease</keyword>
<dbReference type="SUPFAM" id="SSF48452">
    <property type="entry name" value="TPR-like"/>
    <property type="match status" value="1"/>
</dbReference>
<dbReference type="AlphaFoldDB" id="R9RCA8"/>
<comment type="subcellular location">
    <subcellularLocation>
        <location evidence="5">Cytoplasm</location>
    </subcellularLocation>
</comment>
<dbReference type="GO" id="GO:0005737">
    <property type="term" value="C:cytoplasm"/>
    <property type="evidence" value="ECO:0007669"/>
    <property type="project" value="UniProtKB-SubCell"/>
</dbReference>
<evidence type="ECO:0000256" key="3">
    <source>
        <dbReference type="ARBA" id="ARBA00022801"/>
    </source>
</evidence>
<accession>R9RCA8</accession>
<dbReference type="PROSITE" id="PS50005">
    <property type="entry name" value="TPR"/>
    <property type="match status" value="1"/>
</dbReference>
<dbReference type="PANTHER" id="PTHR30008:SF0">
    <property type="entry name" value="EXODEOXYRIBONUCLEASE 7 LARGE SUBUNIT"/>
    <property type="match status" value="1"/>
</dbReference>
<dbReference type="GO" id="GO:0008855">
    <property type="term" value="F:exodeoxyribonuclease VII activity"/>
    <property type="evidence" value="ECO:0007669"/>
    <property type="project" value="UniProtKB-UniRule"/>
</dbReference>
<dbReference type="InterPro" id="IPR003753">
    <property type="entry name" value="Exonuc_VII_L"/>
</dbReference>
<comment type="similarity">
    <text evidence="5">Belongs to the XseA family.</text>
</comment>
<dbReference type="InterPro" id="IPR011990">
    <property type="entry name" value="TPR-like_helical_dom_sf"/>
</dbReference>
<dbReference type="EC" id="3.1.11.6" evidence="5"/>
<organism evidence="10 11">
    <name type="scientific">Fusobacterium animalis 4_8</name>
    <dbReference type="NCBI Taxonomy" id="469607"/>
    <lineage>
        <taxon>Bacteria</taxon>
        <taxon>Fusobacteriati</taxon>
        <taxon>Fusobacteriota</taxon>
        <taxon>Fusobacteriia</taxon>
        <taxon>Fusobacteriales</taxon>
        <taxon>Fusobacteriaceae</taxon>
        <taxon>Fusobacterium</taxon>
    </lineage>
</organism>
<evidence type="ECO:0000313" key="11">
    <source>
        <dbReference type="Proteomes" id="UP000014361"/>
    </source>
</evidence>
<dbReference type="HOGENOM" id="CLU_417837_0_0_0"/>
<dbReference type="Proteomes" id="UP000014361">
    <property type="component" value="Chromosome"/>
</dbReference>
<comment type="subunit">
    <text evidence="5">Heterooligomer composed of large and small subunits.</text>
</comment>
<dbReference type="NCBIfam" id="TIGR00237">
    <property type="entry name" value="xseA"/>
    <property type="match status" value="1"/>
</dbReference>
<dbReference type="KEGG" id="fus:HMPREF0409_02216"/>